<dbReference type="OrthoDB" id="9807318at2"/>
<keyword evidence="4 6" id="KW-0067">ATP-binding</keyword>
<dbReference type="InterPro" id="IPR013029">
    <property type="entry name" value="YchF_C"/>
</dbReference>
<evidence type="ECO:0000259" key="8">
    <source>
        <dbReference type="PROSITE" id="PS51710"/>
    </source>
</evidence>
<dbReference type="GO" id="GO:0005525">
    <property type="term" value="F:GTP binding"/>
    <property type="evidence" value="ECO:0007669"/>
    <property type="project" value="InterPro"/>
</dbReference>
<dbReference type="Gene3D" id="3.40.50.300">
    <property type="entry name" value="P-loop containing nucleotide triphosphate hydrolases"/>
    <property type="match status" value="1"/>
</dbReference>
<dbReference type="InterPro" id="IPR004095">
    <property type="entry name" value="TGS"/>
</dbReference>
<dbReference type="SUPFAM" id="SSF52540">
    <property type="entry name" value="P-loop containing nucleoside triphosphate hydrolases"/>
    <property type="match status" value="1"/>
</dbReference>
<evidence type="ECO:0000256" key="3">
    <source>
        <dbReference type="ARBA" id="ARBA00022741"/>
    </source>
</evidence>
<dbReference type="FunFam" id="1.10.150.300:FF:000004">
    <property type="entry name" value="Ribosome-binding ATPase YchF"/>
    <property type="match status" value="1"/>
</dbReference>
<dbReference type="Gene3D" id="1.10.150.300">
    <property type="entry name" value="TGS-like domain"/>
    <property type="match status" value="1"/>
</dbReference>
<dbReference type="GO" id="GO:0016887">
    <property type="term" value="F:ATP hydrolysis activity"/>
    <property type="evidence" value="ECO:0007669"/>
    <property type="project" value="UniProtKB-UniRule"/>
</dbReference>
<evidence type="ECO:0000313" key="11">
    <source>
        <dbReference type="Proteomes" id="UP000199695"/>
    </source>
</evidence>
<sequence length="366" mass="40252">MPLMTGIVGLPNVGKSTLFNAITQAGAESANYPFCTIDPNVGVVDVPDERLQRLAEIFQPQRIVPTTFQFVDIAGLVKGASRGEGLGNKFLSHIREVDAIIHVVRCFEDENITHVAGKVDPASDIETINLELVLADLETVEKRKDRVERQKKSGDKQAMLEHDILVRLQAALAEGRPARSVELDKEEKQLIKSLNLLTMKNVLYAANVSEEDVARADENPHVQTVKRIAAGEGAGVVTISAQVEAEIAELEEEEKKLFLQELGLETSGLDRLISAAYRLLGLITYFTAGEKEVRAWTIREGTKAPQAAGVIHSDFERGFIRAEVTAYQDLMACGSMAVAREQGLIRLEGKDYVVRDGDIITFRFAV</sequence>
<keyword evidence="5" id="KW-0460">Magnesium</keyword>
<evidence type="ECO:0000259" key="9">
    <source>
        <dbReference type="PROSITE" id="PS51880"/>
    </source>
</evidence>
<keyword evidence="11" id="KW-1185">Reference proteome</keyword>
<dbReference type="InterPro" id="IPR031167">
    <property type="entry name" value="G_OBG"/>
</dbReference>
<reference evidence="10 11" key="1">
    <citation type="submission" date="2016-10" db="EMBL/GenBank/DDBJ databases">
        <authorList>
            <person name="de Groot N.N."/>
        </authorList>
    </citation>
    <scope>NUCLEOTIDE SEQUENCE [LARGE SCALE GENOMIC DNA]</scope>
    <source>
        <strain evidence="10 11">DSM 46701</strain>
    </source>
</reference>
<protein>
    <recommendedName>
        <fullName evidence="6">Ribosome-binding ATPase YchF</fullName>
    </recommendedName>
</protein>
<evidence type="ECO:0000256" key="7">
    <source>
        <dbReference type="SAM" id="Coils"/>
    </source>
</evidence>
<dbReference type="NCBIfam" id="TIGR00092">
    <property type="entry name" value="redox-regulated ATPase YchF"/>
    <property type="match status" value="1"/>
</dbReference>
<accession>A0A1H8BJ46</accession>
<dbReference type="GO" id="GO:0005737">
    <property type="term" value="C:cytoplasm"/>
    <property type="evidence" value="ECO:0007669"/>
    <property type="project" value="TreeGrafter"/>
</dbReference>
<evidence type="ECO:0000256" key="2">
    <source>
        <dbReference type="ARBA" id="ARBA00022723"/>
    </source>
</evidence>
<evidence type="ECO:0000256" key="6">
    <source>
        <dbReference type="HAMAP-Rule" id="MF_00944"/>
    </source>
</evidence>
<dbReference type="CDD" id="cd01900">
    <property type="entry name" value="YchF"/>
    <property type="match status" value="1"/>
</dbReference>
<keyword evidence="3 6" id="KW-0547">Nucleotide-binding</keyword>
<feature type="domain" description="OBG-type G" evidence="8">
    <location>
        <begin position="3"/>
        <end position="259"/>
    </location>
</feature>
<dbReference type="Pfam" id="PF06071">
    <property type="entry name" value="YchF-GTPase_C"/>
    <property type="match status" value="1"/>
</dbReference>
<dbReference type="AlphaFoldDB" id="A0A1H8BJ46"/>
<dbReference type="SUPFAM" id="SSF81271">
    <property type="entry name" value="TGS-like"/>
    <property type="match status" value="1"/>
</dbReference>
<dbReference type="PANTHER" id="PTHR23305">
    <property type="entry name" value="OBG GTPASE FAMILY"/>
    <property type="match status" value="1"/>
</dbReference>
<dbReference type="CDD" id="cd04867">
    <property type="entry name" value="TGS_YchF_OLA1"/>
    <property type="match status" value="1"/>
</dbReference>
<dbReference type="RefSeq" id="WP_089965193.1">
    <property type="nucleotide sequence ID" value="NZ_FOCQ01000002.1"/>
</dbReference>
<keyword evidence="7" id="KW-0175">Coiled coil</keyword>
<dbReference type="PROSITE" id="PS51710">
    <property type="entry name" value="G_OBG"/>
    <property type="match status" value="1"/>
</dbReference>
<dbReference type="InterPro" id="IPR004396">
    <property type="entry name" value="ATPase_YchF/OLA1"/>
</dbReference>
<dbReference type="GO" id="GO:0043023">
    <property type="term" value="F:ribosomal large subunit binding"/>
    <property type="evidence" value="ECO:0007669"/>
    <property type="project" value="UniProtKB-UniRule"/>
</dbReference>
<dbReference type="Gene3D" id="3.10.20.30">
    <property type="match status" value="1"/>
</dbReference>
<dbReference type="PRINTS" id="PR00326">
    <property type="entry name" value="GTP1OBG"/>
</dbReference>
<dbReference type="FunFam" id="3.10.20.30:FF:000001">
    <property type="entry name" value="Ribosome-binding ATPase YchF"/>
    <property type="match status" value="1"/>
</dbReference>
<evidence type="ECO:0000313" key="10">
    <source>
        <dbReference type="EMBL" id="SEM82930.1"/>
    </source>
</evidence>
<dbReference type="InterPro" id="IPR023192">
    <property type="entry name" value="TGS-like_dom_sf"/>
</dbReference>
<dbReference type="InterPro" id="IPR012676">
    <property type="entry name" value="TGS-like"/>
</dbReference>
<dbReference type="InterPro" id="IPR041706">
    <property type="entry name" value="YchF_N"/>
</dbReference>
<comment type="function">
    <text evidence="6">ATPase that binds to both the 70S ribosome and the 50S ribosomal subunit in a nucleotide-independent manner.</text>
</comment>
<keyword evidence="2" id="KW-0479">Metal-binding</keyword>
<gene>
    <name evidence="6" type="primary">ychF</name>
    <name evidence="10" type="ORF">SAMN05444955_102216</name>
</gene>
<evidence type="ECO:0000256" key="5">
    <source>
        <dbReference type="ARBA" id="ARBA00022842"/>
    </source>
</evidence>
<dbReference type="PROSITE" id="PS51880">
    <property type="entry name" value="TGS"/>
    <property type="match status" value="1"/>
</dbReference>
<dbReference type="EMBL" id="FOCQ01000002">
    <property type="protein sequence ID" value="SEM82930.1"/>
    <property type="molecule type" value="Genomic_DNA"/>
</dbReference>
<feature type="binding site" evidence="6">
    <location>
        <begin position="12"/>
        <end position="17"/>
    </location>
    <ligand>
        <name>ATP</name>
        <dbReference type="ChEBI" id="CHEBI:30616"/>
    </ligand>
</feature>
<evidence type="ECO:0000256" key="4">
    <source>
        <dbReference type="ARBA" id="ARBA00022840"/>
    </source>
</evidence>
<dbReference type="STRING" id="1173111.SAMN05444955_102216"/>
<dbReference type="PANTHER" id="PTHR23305:SF18">
    <property type="entry name" value="OBG-TYPE G DOMAIN-CONTAINING PROTEIN"/>
    <property type="match status" value="1"/>
</dbReference>
<comment type="similarity">
    <text evidence="6">Belongs to the TRAFAC class OBG-HflX-like GTPase superfamily. OBG GTPase family. YchF/OLA1 subfamily.</text>
</comment>
<dbReference type="PIRSF" id="PIRSF006641">
    <property type="entry name" value="CHP00092"/>
    <property type="match status" value="1"/>
</dbReference>
<organism evidence="10 11">
    <name type="scientific">Lihuaxuella thermophila</name>
    <dbReference type="NCBI Taxonomy" id="1173111"/>
    <lineage>
        <taxon>Bacteria</taxon>
        <taxon>Bacillati</taxon>
        <taxon>Bacillota</taxon>
        <taxon>Bacilli</taxon>
        <taxon>Bacillales</taxon>
        <taxon>Thermoactinomycetaceae</taxon>
        <taxon>Lihuaxuella</taxon>
    </lineage>
</organism>
<dbReference type="GO" id="GO:0005524">
    <property type="term" value="F:ATP binding"/>
    <property type="evidence" value="ECO:0007669"/>
    <property type="project" value="UniProtKB-UniRule"/>
</dbReference>
<dbReference type="Pfam" id="PF01926">
    <property type="entry name" value="MMR_HSR1"/>
    <property type="match status" value="1"/>
</dbReference>
<name>A0A1H8BJ46_9BACL</name>
<dbReference type="InterPro" id="IPR006073">
    <property type="entry name" value="GTP-bd"/>
</dbReference>
<evidence type="ECO:0000256" key="1">
    <source>
        <dbReference type="ARBA" id="ARBA00001946"/>
    </source>
</evidence>
<dbReference type="InterPro" id="IPR012675">
    <property type="entry name" value="Beta-grasp_dom_sf"/>
</dbReference>
<dbReference type="GO" id="GO:0046872">
    <property type="term" value="F:metal ion binding"/>
    <property type="evidence" value="ECO:0007669"/>
    <property type="project" value="UniProtKB-KW"/>
</dbReference>
<dbReference type="HAMAP" id="MF_00944">
    <property type="entry name" value="YchF_OLA1_ATPase"/>
    <property type="match status" value="1"/>
</dbReference>
<feature type="coiled-coil region" evidence="7">
    <location>
        <begin position="130"/>
        <end position="157"/>
    </location>
</feature>
<comment type="cofactor">
    <cofactor evidence="1">
        <name>Mg(2+)</name>
        <dbReference type="ChEBI" id="CHEBI:18420"/>
    </cofactor>
</comment>
<dbReference type="InterPro" id="IPR027417">
    <property type="entry name" value="P-loop_NTPase"/>
</dbReference>
<proteinExistence type="inferred from homology"/>
<dbReference type="Proteomes" id="UP000199695">
    <property type="component" value="Unassembled WGS sequence"/>
</dbReference>
<feature type="domain" description="TGS" evidence="9">
    <location>
        <begin position="281"/>
        <end position="364"/>
    </location>
</feature>